<evidence type="ECO:0000313" key="2">
    <source>
        <dbReference type="EMBL" id="HIH69559.1"/>
    </source>
</evidence>
<dbReference type="SUPFAM" id="SSF109755">
    <property type="entry name" value="PhoU-like"/>
    <property type="match status" value="2"/>
</dbReference>
<dbReference type="InterPro" id="IPR026022">
    <property type="entry name" value="PhoU_dom"/>
</dbReference>
<keyword evidence="2" id="KW-0813">Transport</keyword>
<keyword evidence="2" id="KW-0407">Ion channel</keyword>
<dbReference type="Gene3D" id="3.30.70.1450">
    <property type="entry name" value="Regulator of K+ conductance, C-terminal domain"/>
    <property type="match status" value="2"/>
</dbReference>
<dbReference type="AlphaFoldDB" id="A0A832VZH0"/>
<reference evidence="2" key="1">
    <citation type="journal article" date="2020" name="bioRxiv">
        <title>A rank-normalized archaeal taxonomy based on genome phylogeny resolves widespread incomplete and uneven classifications.</title>
        <authorList>
            <person name="Rinke C."/>
            <person name="Chuvochina M."/>
            <person name="Mussig A.J."/>
            <person name="Chaumeil P.-A."/>
            <person name="Waite D.W."/>
            <person name="Whitman W.B."/>
            <person name="Parks D.H."/>
            <person name="Hugenholtz P."/>
        </authorList>
    </citation>
    <scope>NUCLEOTIDE SEQUENCE</scope>
    <source>
        <strain evidence="2">UBA12518</strain>
    </source>
</reference>
<dbReference type="Gene3D" id="1.20.58.220">
    <property type="entry name" value="Phosphate transport system protein phou homolog 2, domain 2"/>
    <property type="match status" value="2"/>
</dbReference>
<dbReference type="PANTHER" id="PTHR30445:SF8">
    <property type="entry name" value="K(+)_H(+) ANTIPORTER SUBUNIT KHTT"/>
    <property type="match status" value="1"/>
</dbReference>
<proteinExistence type="predicted"/>
<organism evidence="2 3">
    <name type="scientific">Methermicoccus shengliensis</name>
    <dbReference type="NCBI Taxonomy" id="660064"/>
    <lineage>
        <taxon>Archaea</taxon>
        <taxon>Methanobacteriati</taxon>
        <taxon>Methanobacteriota</taxon>
        <taxon>Stenosarchaea group</taxon>
        <taxon>Methanomicrobia</taxon>
        <taxon>Methanosarcinales</taxon>
        <taxon>Methermicoccaceae</taxon>
        <taxon>Methermicoccus</taxon>
    </lineage>
</organism>
<feature type="domain" description="RCK C-terminal" evidence="1">
    <location>
        <begin position="308"/>
        <end position="394"/>
    </location>
</feature>
<dbReference type="InterPro" id="IPR036721">
    <property type="entry name" value="RCK_C_sf"/>
</dbReference>
<sequence>MNKGIDYCPKSVKELLIDMKDTSELMVDLSFAAVIYEDWDIAQEVMSLEEKMKKLEYHMWIAAMLSARNLETARELAGVLRAAYSAMKISSAAADIANIVLRDMQIPLELKLDLRQAEETVVRVKLSEDSVMCGKSLEELELEAETGMWVIAIRRGSQWIYNPGHEVVLKPQDVLFARGHDEGVPHFVEMATGKKYESTRLKPSTVIDDLSIAVDIIVEMKNISELSVGLAYFALLYNEEEIAKEVEFLEEKMDDMKFDLQRWVLQTARRIDDVGKLRGLLHLASSSELVSDAALDMANVVLRGMVPSRLLQLAVRDSEEIITQVVVEEGSQADGRSLGELRLGTETGMYVLAIRRRGWWIYDPSASTVLRAGDRLIARGTITGEEHLRELCSSPQSSDVQ</sequence>
<comment type="caution">
    <text evidence="2">The sequence shown here is derived from an EMBL/GenBank/DDBJ whole genome shotgun (WGS) entry which is preliminary data.</text>
</comment>
<evidence type="ECO:0000259" key="1">
    <source>
        <dbReference type="PROSITE" id="PS51202"/>
    </source>
</evidence>
<protein>
    <submittedName>
        <fullName evidence="2">Potassium channel protein</fullName>
    </submittedName>
</protein>
<name>A0A832VZH0_9EURY</name>
<dbReference type="SUPFAM" id="SSF116726">
    <property type="entry name" value="TrkA C-terminal domain-like"/>
    <property type="match status" value="2"/>
</dbReference>
<dbReference type="GO" id="GO:0008324">
    <property type="term" value="F:monoatomic cation transmembrane transporter activity"/>
    <property type="evidence" value="ECO:0007669"/>
    <property type="project" value="InterPro"/>
</dbReference>
<accession>A0A832VZH0</accession>
<dbReference type="InterPro" id="IPR050144">
    <property type="entry name" value="AAE_transporter"/>
</dbReference>
<dbReference type="EMBL" id="DUIH01000011">
    <property type="protein sequence ID" value="HIH69559.1"/>
    <property type="molecule type" value="Genomic_DNA"/>
</dbReference>
<gene>
    <name evidence="2" type="ORF">HA299_02900</name>
</gene>
<dbReference type="Pfam" id="PF02080">
    <property type="entry name" value="TrkA_C"/>
    <property type="match status" value="2"/>
</dbReference>
<dbReference type="GO" id="GO:0006813">
    <property type="term" value="P:potassium ion transport"/>
    <property type="evidence" value="ECO:0007669"/>
    <property type="project" value="InterPro"/>
</dbReference>
<dbReference type="Pfam" id="PF01895">
    <property type="entry name" value="PhoU"/>
    <property type="match status" value="2"/>
</dbReference>
<keyword evidence="2" id="KW-0406">Ion transport</keyword>
<evidence type="ECO:0000313" key="3">
    <source>
        <dbReference type="Proteomes" id="UP000600363"/>
    </source>
</evidence>
<dbReference type="InterPro" id="IPR038078">
    <property type="entry name" value="PhoU-like_sf"/>
</dbReference>
<dbReference type="PANTHER" id="PTHR30445">
    <property type="entry name" value="K(+)_H(+) ANTIPORTER SUBUNIT KHTT"/>
    <property type="match status" value="1"/>
</dbReference>
<feature type="domain" description="RCK C-terminal" evidence="1">
    <location>
        <begin position="109"/>
        <end position="193"/>
    </location>
</feature>
<dbReference type="InterPro" id="IPR006037">
    <property type="entry name" value="RCK_C"/>
</dbReference>
<dbReference type="RefSeq" id="WP_276624271.1">
    <property type="nucleotide sequence ID" value="NZ_DUIH01000011.1"/>
</dbReference>
<dbReference type="Proteomes" id="UP000600363">
    <property type="component" value="Unassembled WGS sequence"/>
</dbReference>
<dbReference type="PROSITE" id="PS51202">
    <property type="entry name" value="RCK_C"/>
    <property type="match status" value="2"/>
</dbReference>